<name>A0ABC9Z3F6_9NOCA</name>
<evidence type="ECO:0000313" key="1">
    <source>
        <dbReference type="EMBL" id="GAP32397.1"/>
    </source>
</evidence>
<dbReference type="Proteomes" id="UP000037179">
    <property type="component" value="Unassembled WGS sequence"/>
</dbReference>
<comment type="caution">
    <text evidence="1">The sequence shown here is derived from an EMBL/GenBank/DDBJ whole genome shotgun (WGS) entry which is preliminary data.</text>
</comment>
<organism evidence="1 2">
    <name type="scientific">Nocardia seriolae</name>
    <dbReference type="NCBI Taxonomy" id="37332"/>
    <lineage>
        <taxon>Bacteria</taxon>
        <taxon>Bacillati</taxon>
        <taxon>Actinomycetota</taxon>
        <taxon>Actinomycetes</taxon>
        <taxon>Mycobacteriales</taxon>
        <taxon>Nocardiaceae</taxon>
        <taxon>Nocardia</taxon>
    </lineage>
</organism>
<reference evidence="1 2" key="2">
    <citation type="journal article" date="2016" name="Genome Announc.">
        <title>Draft Genome Sequence of Erythromycin- and Oxytetracycline-Sensitive Nocardia seriolae Strain U-1 (NBRC 110359).</title>
        <authorList>
            <person name="Imajoh M."/>
            <person name="Sukeda M."/>
            <person name="Shimizu M."/>
            <person name="Yamane J."/>
            <person name="Ohnishi K."/>
            <person name="Oshima S."/>
        </authorList>
    </citation>
    <scope>NUCLEOTIDE SEQUENCE [LARGE SCALE GENOMIC DNA]</scope>
    <source>
        <strain evidence="1 2">U-1</strain>
    </source>
</reference>
<evidence type="ECO:0000313" key="2">
    <source>
        <dbReference type="Proteomes" id="UP000037179"/>
    </source>
</evidence>
<protein>
    <submittedName>
        <fullName evidence="1">Alpha/beta hydrolase</fullName>
    </submittedName>
</protein>
<dbReference type="SUPFAM" id="SSF53474">
    <property type="entry name" value="alpha/beta-Hydrolases"/>
    <property type="match status" value="1"/>
</dbReference>
<proteinExistence type="predicted"/>
<accession>A0ABC9Z3F6</accession>
<sequence>MEDRHHRVAGSRGTVSSVSLDRVGARADTGSVDGLAVRRWGDGPGVALVHGGAGPKTTWAGLDSLAERWTLLVVYRPGYPPSPPVHGNGQDFLVDAEDLAAVFGEYRPHVVAHSYGVLGTLLAAVGDPSSVRSLTLIEPPLYFVAAEDPGVARLRRLGDTVLTHGLDADPDVLREFLVLAGSPAIDPGPLPGAVAAAVRRAHHGRLPDQARPDLDALRTTGIPALVASGAHAPALERVCDARTGSVSSARSRAQPMKEVNGFGSAGTGRGLGARVADACWASARRSGISSLRSSEDTCLSTVRTEMNSRTPISALLRCSPTSSSTSASRVEISSVKAMESVCRMTAPHPVRNGTEWVLRGGFRSRHGCGRTPWGAKLNAHRVHRKRPDHQRIRTHDIREQA</sequence>
<gene>
    <name evidence="1" type="ORF">NSK11_contig00156-0010</name>
</gene>
<dbReference type="GO" id="GO:0016787">
    <property type="term" value="F:hydrolase activity"/>
    <property type="evidence" value="ECO:0007669"/>
    <property type="project" value="UniProtKB-KW"/>
</dbReference>
<keyword evidence="1" id="KW-0378">Hydrolase</keyword>
<dbReference type="EMBL" id="BBYQ01000156">
    <property type="protein sequence ID" value="GAP32397.1"/>
    <property type="molecule type" value="Genomic_DNA"/>
</dbReference>
<keyword evidence="2" id="KW-1185">Reference proteome</keyword>
<dbReference type="Gene3D" id="3.40.50.1820">
    <property type="entry name" value="alpha/beta hydrolase"/>
    <property type="match status" value="1"/>
</dbReference>
<dbReference type="InterPro" id="IPR029058">
    <property type="entry name" value="AB_hydrolase_fold"/>
</dbReference>
<reference evidence="2" key="1">
    <citation type="submission" date="2015-07" db="EMBL/GenBank/DDBJ databases">
        <title>Nocardia seriolae U-1 whole genome shotgun sequence.</title>
        <authorList>
            <person name="Imajoh M."/>
            <person name="Fukumoto Y."/>
            <person name="Sukeda M."/>
            <person name="Yamane J."/>
            <person name="Yamasaki K."/>
            <person name="Shimizu M."/>
            <person name="Ohnishi K."/>
            <person name="Oshima S."/>
        </authorList>
    </citation>
    <scope>NUCLEOTIDE SEQUENCE [LARGE SCALE GENOMIC DNA]</scope>
    <source>
        <strain evidence="2">U-1</strain>
    </source>
</reference>
<dbReference type="AlphaFoldDB" id="A0ABC9Z3F6"/>